<name>A0A9N7V970_PLEPL</name>
<feature type="compositionally biased region" description="Low complexity" evidence="1">
    <location>
        <begin position="34"/>
        <end position="47"/>
    </location>
</feature>
<feature type="compositionally biased region" description="Basic residues" evidence="1">
    <location>
        <begin position="201"/>
        <end position="235"/>
    </location>
</feature>
<evidence type="ECO:0000313" key="3">
    <source>
        <dbReference type="Proteomes" id="UP001153269"/>
    </source>
</evidence>
<dbReference type="Proteomes" id="UP001153269">
    <property type="component" value="Unassembled WGS sequence"/>
</dbReference>
<dbReference type="AlphaFoldDB" id="A0A9N7V970"/>
<sequence>MEETDNKTVKIEALGNIDNDNVYHNNNAHAGDVGVQVYQGVEDQVYQDVEEDEPLPGLSREEDGQDSDQTDSDGFRWWDEFYDSCPDVDSTDCDDHSTDENTSPVKSGSAETEVVEEDPLPGPSRRRSREDETDENERCKKDLRLCHDFADGNCDNDTDRTVRDLAHSSTGAAYLAEKVCAVEETGWAVHQRVEEEVTHPGPRKKRSRKRLKKISRKTSRKSSRKKKNKRKKGIDKRSHKRFWWWDLLNNSIPDFDSIDCDDHNTDENTSPVKRASAETEVEETALTGMIIILTRTQAQSNLQVRKLMLSKITLFLAHPGEDQVRMKQTEMKDNYWDY</sequence>
<feature type="region of interest" description="Disordered" evidence="1">
    <location>
        <begin position="193"/>
        <end position="235"/>
    </location>
</feature>
<accession>A0A9N7V970</accession>
<feature type="region of interest" description="Disordered" evidence="1">
    <location>
        <begin position="89"/>
        <end position="137"/>
    </location>
</feature>
<feature type="region of interest" description="Disordered" evidence="1">
    <location>
        <begin position="34"/>
        <end position="77"/>
    </location>
</feature>
<evidence type="ECO:0000313" key="2">
    <source>
        <dbReference type="EMBL" id="CAB1448240.1"/>
    </source>
</evidence>
<reference evidence="2" key="1">
    <citation type="submission" date="2020-03" db="EMBL/GenBank/DDBJ databases">
        <authorList>
            <person name="Weist P."/>
        </authorList>
    </citation>
    <scope>NUCLEOTIDE SEQUENCE</scope>
</reference>
<dbReference type="EMBL" id="CADEAL010003970">
    <property type="protein sequence ID" value="CAB1448240.1"/>
    <property type="molecule type" value="Genomic_DNA"/>
</dbReference>
<gene>
    <name evidence="2" type="ORF">PLEPLA_LOCUS35897</name>
</gene>
<keyword evidence="3" id="KW-1185">Reference proteome</keyword>
<proteinExistence type="predicted"/>
<organism evidence="2 3">
    <name type="scientific">Pleuronectes platessa</name>
    <name type="common">European plaice</name>
    <dbReference type="NCBI Taxonomy" id="8262"/>
    <lineage>
        <taxon>Eukaryota</taxon>
        <taxon>Metazoa</taxon>
        <taxon>Chordata</taxon>
        <taxon>Craniata</taxon>
        <taxon>Vertebrata</taxon>
        <taxon>Euteleostomi</taxon>
        <taxon>Actinopterygii</taxon>
        <taxon>Neopterygii</taxon>
        <taxon>Teleostei</taxon>
        <taxon>Neoteleostei</taxon>
        <taxon>Acanthomorphata</taxon>
        <taxon>Carangaria</taxon>
        <taxon>Pleuronectiformes</taxon>
        <taxon>Pleuronectoidei</taxon>
        <taxon>Pleuronectidae</taxon>
        <taxon>Pleuronectes</taxon>
    </lineage>
</organism>
<protein>
    <submittedName>
        <fullName evidence="2">Uncharacterized protein</fullName>
    </submittedName>
</protein>
<feature type="compositionally biased region" description="Polar residues" evidence="1">
    <location>
        <begin position="100"/>
        <end position="110"/>
    </location>
</feature>
<evidence type="ECO:0000256" key="1">
    <source>
        <dbReference type="SAM" id="MobiDB-lite"/>
    </source>
</evidence>
<comment type="caution">
    <text evidence="2">The sequence shown here is derived from an EMBL/GenBank/DDBJ whole genome shotgun (WGS) entry which is preliminary data.</text>
</comment>